<reference evidence="2 3" key="1">
    <citation type="submission" date="2016-11" db="EMBL/GenBank/DDBJ databases">
        <authorList>
            <person name="Kadnikov V."/>
            <person name="Nazina T."/>
        </authorList>
    </citation>
    <scope>NUCLEOTIDE SEQUENCE [LARGE SCALE GENOMIC DNA]</scope>
    <source>
        <strain evidence="2 3">1017</strain>
    </source>
</reference>
<name>A0A1Q5SLY9_9BACL</name>
<accession>A0A1Q5SLY9</accession>
<evidence type="ECO:0000313" key="3">
    <source>
        <dbReference type="Proteomes" id="UP000186030"/>
    </source>
</evidence>
<keyword evidence="1" id="KW-1133">Transmembrane helix</keyword>
<dbReference type="AlphaFoldDB" id="A0A1Q5SLY9"/>
<protein>
    <submittedName>
        <fullName evidence="2">Uncharacterized protein</fullName>
    </submittedName>
</protein>
<dbReference type="Proteomes" id="UP000186030">
    <property type="component" value="Unassembled WGS sequence"/>
</dbReference>
<gene>
    <name evidence="2" type="ORF">BRO54_3486</name>
</gene>
<evidence type="ECO:0000256" key="1">
    <source>
        <dbReference type="SAM" id="Phobius"/>
    </source>
</evidence>
<sequence>MNFSDKKRLKNGRFFCRLGIFIGFVILGFVLPPSFAVVAGNWAAKQGHRVLCRRVLVPAAFVWPLRHGSHLL</sequence>
<organism evidence="2 3">
    <name type="scientific">Geobacillus proteiniphilus</name>
    <dbReference type="NCBI Taxonomy" id="860353"/>
    <lineage>
        <taxon>Bacteria</taxon>
        <taxon>Bacillati</taxon>
        <taxon>Bacillota</taxon>
        <taxon>Bacilli</taxon>
        <taxon>Bacillales</taxon>
        <taxon>Anoxybacillaceae</taxon>
        <taxon>Geobacillus</taxon>
    </lineage>
</organism>
<proteinExistence type="predicted"/>
<dbReference type="EMBL" id="MQMG01000064">
    <property type="protein sequence ID" value="OKO88936.1"/>
    <property type="molecule type" value="Genomic_DNA"/>
</dbReference>
<keyword evidence="1" id="KW-0812">Transmembrane</keyword>
<keyword evidence="1" id="KW-0472">Membrane</keyword>
<reference evidence="3" key="2">
    <citation type="submission" date="2017-01" db="EMBL/GenBank/DDBJ databases">
        <title>Genome sequencing and annotation of Geobacillus sp. 1017, a Hydrocarbon-Oxidizing Thermophilic Bacterium Isolated from a Heavy Oil Reservoir (China).</title>
        <authorList>
            <person name="Kadnikov V.V."/>
            <person name="Mardanov A.V."/>
            <person name="Poltaraus A.B."/>
            <person name="Sokolova D.S."/>
            <person name="Semenova E.M."/>
            <person name="Ravin N.V."/>
            <person name="Tourova T.P."/>
            <person name="Nazina T.N."/>
        </authorList>
    </citation>
    <scope>NUCLEOTIDE SEQUENCE [LARGE SCALE GENOMIC DNA]</scope>
    <source>
        <strain evidence="3">1017</strain>
    </source>
</reference>
<evidence type="ECO:0000313" key="2">
    <source>
        <dbReference type="EMBL" id="OKO88936.1"/>
    </source>
</evidence>
<comment type="caution">
    <text evidence="2">The sequence shown here is derived from an EMBL/GenBank/DDBJ whole genome shotgun (WGS) entry which is preliminary data.</text>
</comment>
<feature type="transmembrane region" description="Helical" evidence="1">
    <location>
        <begin position="20"/>
        <end position="44"/>
    </location>
</feature>